<dbReference type="NCBIfam" id="TIGR01509">
    <property type="entry name" value="HAD-SF-IA-v3"/>
    <property type="match status" value="1"/>
</dbReference>
<accession>A0A545TJ51</accession>
<name>A0A545TJ51_9GAMM</name>
<dbReference type="SUPFAM" id="SSF56784">
    <property type="entry name" value="HAD-like"/>
    <property type="match status" value="1"/>
</dbReference>
<protein>
    <submittedName>
        <fullName evidence="1">HAD family hydrolase</fullName>
    </submittedName>
</protein>
<dbReference type="Pfam" id="PF13419">
    <property type="entry name" value="HAD_2"/>
    <property type="match status" value="1"/>
</dbReference>
<dbReference type="SFLD" id="SFLDS00003">
    <property type="entry name" value="Haloacid_Dehalogenase"/>
    <property type="match status" value="1"/>
</dbReference>
<dbReference type="Gene3D" id="1.10.260.80">
    <property type="match status" value="1"/>
</dbReference>
<dbReference type="EMBL" id="VIKR01000001">
    <property type="protein sequence ID" value="TQV77259.1"/>
    <property type="molecule type" value="Genomic_DNA"/>
</dbReference>
<evidence type="ECO:0000313" key="2">
    <source>
        <dbReference type="Proteomes" id="UP000317839"/>
    </source>
</evidence>
<dbReference type="RefSeq" id="WP_142940833.1">
    <property type="nucleotide sequence ID" value="NZ_VIKR01000001.1"/>
</dbReference>
<dbReference type="GO" id="GO:0016787">
    <property type="term" value="F:hydrolase activity"/>
    <property type="evidence" value="ECO:0007669"/>
    <property type="project" value="UniProtKB-KW"/>
</dbReference>
<dbReference type="OrthoDB" id="5623813at2"/>
<dbReference type="InterPro" id="IPR041492">
    <property type="entry name" value="HAD_2"/>
</dbReference>
<dbReference type="AlphaFoldDB" id="A0A545TJ51"/>
<evidence type="ECO:0000313" key="1">
    <source>
        <dbReference type="EMBL" id="TQV77259.1"/>
    </source>
</evidence>
<keyword evidence="2" id="KW-1185">Reference proteome</keyword>
<gene>
    <name evidence="1" type="ORF">FLL45_04755</name>
</gene>
<dbReference type="InterPro" id="IPR036412">
    <property type="entry name" value="HAD-like_sf"/>
</dbReference>
<dbReference type="NCBIfam" id="TIGR01549">
    <property type="entry name" value="HAD-SF-IA-v1"/>
    <property type="match status" value="1"/>
</dbReference>
<dbReference type="PANTHER" id="PTHR43885">
    <property type="entry name" value="HALOACID DEHALOGENASE-LIKE HYDROLASE"/>
    <property type="match status" value="1"/>
</dbReference>
<dbReference type="SFLD" id="SFLDG01129">
    <property type="entry name" value="C1.5:_HAD__Beta-PGM__Phosphata"/>
    <property type="match status" value="1"/>
</dbReference>
<dbReference type="Gene3D" id="3.40.50.1000">
    <property type="entry name" value="HAD superfamily/HAD-like"/>
    <property type="match status" value="1"/>
</dbReference>
<dbReference type="Proteomes" id="UP000317839">
    <property type="component" value="Unassembled WGS sequence"/>
</dbReference>
<comment type="caution">
    <text evidence="1">The sequence shown here is derived from an EMBL/GenBank/DDBJ whole genome shotgun (WGS) entry which is preliminary data.</text>
</comment>
<reference evidence="1 2" key="1">
    <citation type="submission" date="2019-06" db="EMBL/GenBank/DDBJ databases">
        <title>Draft genome of Aliikangiella marina GYP-15.</title>
        <authorList>
            <person name="Wang G."/>
        </authorList>
    </citation>
    <scope>NUCLEOTIDE SEQUENCE [LARGE SCALE GENOMIC DNA]</scope>
    <source>
        <strain evidence="1 2">GYP-15</strain>
    </source>
</reference>
<dbReference type="InterPro" id="IPR006439">
    <property type="entry name" value="HAD-SF_hydro_IA"/>
</dbReference>
<dbReference type="PANTHER" id="PTHR43885:SF1">
    <property type="entry name" value="SUPERFAMILY HYDROLASE, PUTATIVE (AFU_ORTHOLOGUE AFUA_4G13290)-RELATED"/>
    <property type="match status" value="1"/>
</dbReference>
<keyword evidence="1" id="KW-0378">Hydrolase</keyword>
<organism evidence="1 2">
    <name type="scientific">Aliikangiella marina</name>
    <dbReference type="NCBI Taxonomy" id="1712262"/>
    <lineage>
        <taxon>Bacteria</taxon>
        <taxon>Pseudomonadati</taxon>
        <taxon>Pseudomonadota</taxon>
        <taxon>Gammaproteobacteria</taxon>
        <taxon>Oceanospirillales</taxon>
        <taxon>Pleioneaceae</taxon>
        <taxon>Aliikangiella</taxon>
    </lineage>
</organism>
<sequence>MLRLRTSSQETHSIAAVIFDLDGTLVESKLDFRAIKDYLGCPEEVDLLDFVEQLPPLERQSAINYIQSQELADAEDARWLPWAEKLVENLTLTNLPLAIVTRNFSQAAAIKVESNQIPIKRVVTREDAPPKPNPKALLDLAAEWSINPSEILYVGDFLYDIQAANNANMHSCLYSPDEEQDYAELASISVKCFSELWLHLSNQDNS</sequence>
<proteinExistence type="predicted"/>
<dbReference type="InterPro" id="IPR023214">
    <property type="entry name" value="HAD_sf"/>
</dbReference>